<dbReference type="NCBIfam" id="NF010167">
    <property type="entry name" value="PRK13648.1"/>
    <property type="match status" value="2"/>
</dbReference>
<dbReference type="Proteomes" id="UP000286268">
    <property type="component" value="Chromosome"/>
</dbReference>
<feature type="domain" description="ABC transporter" evidence="11">
    <location>
        <begin position="4"/>
        <end position="245"/>
    </location>
</feature>
<name>A0A410DRA5_9CLOT</name>
<keyword evidence="7 12" id="KW-0067">ATP-binding</keyword>
<dbReference type="GO" id="GO:0016887">
    <property type="term" value="F:ATP hydrolysis activity"/>
    <property type="evidence" value="ECO:0007669"/>
    <property type="project" value="InterPro"/>
</dbReference>
<dbReference type="Pfam" id="PF12558">
    <property type="entry name" value="DUF3744"/>
    <property type="match status" value="1"/>
</dbReference>
<dbReference type="InterPro" id="IPR003439">
    <property type="entry name" value="ABC_transporter-like_ATP-bd"/>
</dbReference>
<dbReference type="InterPro" id="IPR022216">
    <property type="entry name" value="ABC_Co_transporter"/>
</dbReference>
<keyword evidence="9" id="KW-0472">Membrane</keyword>
<dbReference type="Pfam" id="PF00005">
    <property type="entry name" value="ABC_tran"/>
    <property type="match status" value="2"/>
</dbReference>
<dbReference type="AlphaFoldDB" id="A0A410DRA5"/>
<gene>
    <name evidence="12" type="ORF">C1I91_07930</name>
</gene>
<dbReference type="SMART" id="SM00382">
    <property type="entry name" value="AAA"/>
    <property type="match status" value="2"/>
</dbReference>
<keyword evidence="8" id="KW-1278">Translocase</keyword>
<keyword evidence="5" id="KW-0677">Repeat</keyword>
<evidence type="ECO:0000256" key="6">
    <source>
        <dbReference type="ARBA" id="ARBA00022741"/>
    </source>
</evidence>
<dbReference type="InterPro" id="IPR050095">
    <property type="entry name" value="ECF_ABC_transporter_ATP-bd"/>
</dbReference>
<sequence>MSAIEFKEFSFKYSSLKEYTLKNINLKINPGEKVLIAGPSGSGKSTLAHCINGLIPFMYKGEIKGSIKIDDLEPHKSSLHEVSKHVGTILQDQDGQFVGISVGEDVAFFYENHNVSKDIMKDGVWKALEAVGMLDYIDETPQNLSGGQKQKVSMAGILTSNCNTLLFDEPLANLDPFSSKKAMEKIVEINEKTNSTIIVIEHRVEEVLEHNFDRIILISDGEIKYDGTPDEILSLNLLSQYGIREPLYVEAIKKCNLSISKHDNIVNINNCIKYKEAILDEFNNKDVHIKEKTSDKLLELENLSFKYFKEQENILSNISFSIEKGEMLAILGNNGAGKSTLMKILTGIERQSSGTIEYLGKTIDKWSIKKRSEIIGYVMQNPNQMITQNMIFDEVALGLRNKGFEEEFIKSRVEETLKICGLYKYRKWPVGALSYGQKKRVTIAAILATKPDILILDEPTAGQDYRNYKEFMGFIEKIKATGVTIIMITHDLNLTLEYADRVIVLSEGKLIGCGSIFSIMNNKKIIERASLKEPSLYKMAEILGVKERDKFTSYFIDKVKEECTNE</sequence>
<dbReference type="PROSITE" id="PS00211">
    <property type="entry name" value="ABC_TRANSPORTER_1"/>
    <property type="match status" value="2"/>
</dbReference>
<dbReference type="InterPro" id="IPR017871">
    <property type="entry name" value="ABC_transporter-like_CS"/>
</dbReference>
<dbReference type="KEGG" id="cmah:C1I91_07930"/>
<reference evidence="12 13" key="1">
    <citation type="submission" date="2018-01" db="EMBL/GenBank/DDBJ databases">
        <title>Genome Sequencing and Assembly of Anaerobacter polyendosporus strain CT4.</title>
        <authorList>
            <person name="Tachaapaikoon C."/>
            <person name="Sutheeworapong S."/>
            <person name="Jenjaroenpun P."/>
            <person name="Wongsurawat T."/>
            <person name="Nookeaw I."/>
            <person name="Cheawchanlertfa P."/>
            <person name="Kosugi A."/>
            <person name="Cheevadhanarak S."/>
            <person name="Ratanakhanokchai K."/>
        </authorList>
    </citation>
    <scope>NUCLEOTIDE SEQUENCE [LARGE SCALE GENOMIC DNA]</scope>
    <source>
        <strain evidence="12 13">CT4</strain>
    </source>
</reference>
<accession>A0A410DRA5</accession>
<organism evidence="12 13">
    <name type="scientific">Clostridium manihotivorum</name>
    <dbReference type="NCBI Taxonomy" id="2320868"/>
    <lineage>
        <taxon>Bacteria</taxon>
        <taxon>Bacillati</taxon>
        <taxon>Bacillota</taxon>
        <taxon>Clostridia</taxon>
        <taxon>Eubacteriales</taxon>
        <taxon>Clostridiaceae</taxon>
        <taxon>Clostridium</taxon>
    </lineage>
</organism>
<dbReference type="SUPFAM" id="SSF52540">
    <property type="entry name" value="P-loop containing nucleoside triphosphate hydrolases"/>
    <property type="match status" value="2"/>
</dbReference>
<evidence type="ECO:0000256" key="7">
    <source>
        <dbReference type="ARBA" id="ARBA00022840"/>
    </source>
</evidence>
<evidence type="ECO:0000256" key="3">
    <source>
        <dbReference type="ARBA" id="ARBA00022448"/>
    </source>
</evidence>
<proteinExistence type="inferred from homology"/>
<evidence type="ECO:0000313" key="13">
    <source>
        <dbReference type="Proteomes" id="UP000286268"/>
    </source>
</evidence>
<dbReference type="GO" id="GO:0005524">
    <property type="term" value="F:ATP binding"/>
    <property type="evidence" value="ECO:0007669"/>
    <property type="project" value="UniProtKB-KW"/>
</dbReference>
<comment type="function">
    <text evidence="10">Probably part of an ABC transporter complex. Responsible for energy coupling to the transport system.</text>
</comment>
<keyword evidence="6" id="KW-0547">Nucleotide-binding</keyword>
<feature type="domain" description="ABC transporter" evidence="11">
    <location>
        <begin position="298"/>
        <end position="532"/>
    </location>
</feature>
<evidence type="ECO:0000256" key="9">
    <source>
        <dbReference type="ARBA" id="ARBA00023136"/>
    </source>
</evidence>
<comment type="similarity">
    <text evidence="2">Belongs to the ABC transporter superfamily.</text>
</comment>
<keyword evidence="13" id="KW-1185">Reference proteome</keyword>
<evidence type="ECO:0000313" key="12">
    <source>
        <dbReference type="EMBL" id="QAA31576.1"/>
    </source>
</evidence>
<dbReference type="PANTHER" id="PTHR43553:SF26">
    <property type="entry name" value="ABC TRANSPORTER ATP-BINDING PROTEIN BC_2655-RELATED"/>
    <property type="match status" value="1"/>
</dbReference>
<evidence type="ECO:0000256" key="2">
    <source>
        <dbReference type="ARBA" id="ARBA00005417"/>
    </source>
</evidence>
<dbReference type="InterPro" id="IPR015856">
    <property type="entry name" value="ABC_transpr_CbiO/EcfA_su"/>
</dbReference>
<evidence type="ECO:0000256" key="4">
    <source>
        <dbReference type="ARBA" id="ARBA00022475"/>
    </source>
</evidence>
<dbReference type="InterPro" id="IPR027417">
    <property type="entry name" value="P-loop_NTPase"/>
</dbReference>
<protein>
    <submittedName>
        <fullName evidence="12">Heme ABC transporter ATP-binding protein</fullName>
    </submittedName>
</protein>
<dbReference type="GO" id="GO:0043190">
    <property type="term" value="C:ATP-binding cassette (ABC) transporter complex"/>
    <property type="evidence" value="ECO:0007669"/>
    <property type="project" value="TreeGrafter"/>
</dbReference>
<dbReference type="FunFam" id="3.40.50.300:FF:001422">
    <property type="entry name" value="Cobalt ABC transporter ATP-binding protein"/>
    <property type="match status" value="1"/>
</dbReference>
<dbReference type="Gene3D" id="3.40.50.300">
    <property type="entry name" value="P-loop containing nucleotide triphosphate hydrolases"/>
    <property type="match status" value="2"/>
</dbReference>
<dbReference type="CDD" id="cd03225">
    <property type="entry name" value="ABC_cobalt_CbiO_domain1"/>
    <property type="match status" value="2"/>
</dbReference>
<comment type="subcellular location">
    <subcellularLocation>
        <location evidence="1">Cell membrane</location>
        <topology evidence="1">Peripheral membrane protein</topology>
    </subcellularLocation>
</comment>
<evidence type="ECO:0000256" key="5">
    <source>
        <dbReference type="ARBA" id="ARBA00022737"/>
    </source>
</evidence>
<evidence type="ECO:0000256" key="1">
    <source>
        <dbReference type="ARBA" id="ARBA00004202"/>
    </source>
</evidence>
<dbReference type="InterPro" id="IPR003593">
    <property type="entry name" value="AAA+_ATPase"/>
</dbReference>
<keyword evidence="3" id="KW-0813">Transport</keyword>
<keyword evidence="4" id="KW-1003">Cell membrane</keyword>
<evidence type="ECO:0000256" key="8">
    <source>
        <dbReference type="ARBA" id="ARBA00022967"/>
    </source>
</evidence>
<dbReference type="GO" id="GO:0042626">
    <property type="term" value="F:ATPase-coupled transmembrane transporter activity"/>
    <property type="evidence" value="ECO:0007669"/>
    <property type="project" value="TreeGrafter"/>
</dbReference>
<dbReference type="OrthoDB" id="501320at2"/>
<dbReference type="PROSITE" id="PS50893">
    <property type="entry name" value="ABC_TRANSPORTER_2"/>
    <property type="match status" value="2"/>
</dbReference>
<dbReference type="PANTHER" id="PTHR43553">
    <property type="entry name" value="HEAVY METAL TRANSPORTER"/>
    <property type="match status" value="1"/>
</dbReference>
<dbReference type="RefSeq" id="WP_128212388.1">
    <property type="nucleotide sequence ID" value="NZ_CP025746.1"/>
</dbReference>
<dbReference type="EMBL" id="CP025746">
    <property type="protein sequence ID" value="QAA31576.1"/>
    <property type="molecule type" value="Genomic_DNA"/>
</dbReference>
<dbReference type="FunFam" id="3.40.50.300:FF:000224">
    <property type="entry name" value="Energy-coupling factor transporter ATP-binding protein EcfA"/>
    <property type="match status" value="1"/>
</dbReference>
<evidence type="ECO:0000256" key="10">
    <source>
        <dbReference type="ARBA" id="ARBA00025157"/>
    </source>
</evidence>
<evidence type="ECO:0000259" key="11">
    <source>
        <dbReference type="PROSITE" id="PS50893"/>
    </source>
</evidence>